<dbReference type="InterPro" id="IPR032675">
    <property type="entry name" value="LRR_dom_sf"/>
</dbReference>
<dbReference type="STRING" id="205917.A0A4Y9XTM5"/>
<dbReference type="EMBL" id="SEOQ01001295">
    <property type="protein sequence ID" value="TFY52501.1"/>
    <property type="molecule type" value="Genomic_DNA"/>
</dbReference>
<reference evidence="1 2" key="1">
    <citation type="submission" date="2019-02" db="EMBL/GenBank/DDBJ databases">
        <title>Genome sequencing of the rare red list fungi Dentipellis fragilis.</title>
        <authorList>
            <person name="Buettner E."/>
            <person name="Kellner H."/>
        </authorList>
    </citation>
    <scope>NUCLEOTIDE SEQUENCE [LARGE SCALE GENOMIC DNA]</scope>
    <source>
        <strain evidence="1 2">DSM 105465</strain>
    </source>
</reference>
<accession>A0A4Y9XTM5</accession>
<gene>
    <name evidence="1" type="ORF">EVG20_g10521</name>
</gene>
<dbReference type="SUPFAM" id="SSF52047">
    <property type="entry name" value="RNI-like"/>
    <property type="match status" value="1"/>
</dbReference>
<name>A0A4Y9XTM5_9AGAM</name>
<protein>
    <submittedName>
        <fullName evidence="1">Uncharacterized protein</fullName>
    </submittedName>
</protein>
<evidence type="ECO:0000313" key="1">
    <source>
        <dbReference type="EMBL" id="TFY52501.1"/>
    </source>
</evidence>
<proteinExistence type="predicted"/>
<sequence length="505" mass="56905">MFKNAKIDCNNLFLSNPPPASWPYIRDMFISGRFPPMTGFGSVNLAATLPHLVALRKVCFSHFGWGVTCYKLQLILAAPNVHVLEIEESSSFQPDDLLLSEGVSSVHFPFTEFIYTIYNPRVWPWENFNQLVPLARRCYMTPLILSLHENLEILHLPIAMAPLSEMSAVDWPRLREIKLYGEIHDTGNPADLAYALPRMRQLRILDLPFFHKDCIFRILTQATRSTCSCRLRHASCTWLTAHATTISSLRLQIADNYTTPTLVSAMELLQIFRKASGTFAVMEKLEIAFQVDGQDHALYDHIVTTFPNLQSLQVHRYRSEGETQTEIENAVASIAHRLSALHSLREFRVYLNLRCHTWLPMTDYIKRVLAQPTGDGTPPPYITQAHLSDNGRLDHLMIEFTFTGFNSKSAKVVTSAGIFLTGGHSAGDMPIFAGIEPVPPGAIECLVKEPRVLAENTGNKSRSILGINFFQACLSEFNFPPGNSLPSIRFASHEKPHHHLIEVPE</sequence>
<dbReference type="Proteomes" id="UP000298327">
    <property type="component" value="Unassembled WGS sequence"/>
</dbReference>
<evidence type="ECO:0000313" key="2">
    <source>
        <dbReference type="Proteomes" id="UP000298327"/>
    </source>
</evidence>
<dbReference type="AlphaFoldDB" id="A0A4Y9XTM5"/>
<dbReference type="OrthoDB" id="2799179at2759"/>
<comment type="caution">
    <text evidence="1">The sequence shown here is derived from an EMBL/GenBank/DDBJ whole genome shotgun (WGS) entry which is preliminary data.</text>
</comment>
<dbReference type="Gene3D" id="3.80.10.10">
    <property type="entry name" value="Ribonuclease Inhibitor"/>
    <property type="match status" value="1"/>
</dbReference>
<keyword evidence="2" id="KW-1185">Reference proteome</keyword>
<organism evidence="1 2">
    <name type="scientific">Dentipellis fragilis</name>
    <dbReference type="NCBI Taxonomy" id="205917"/>
    <lineage>
        <taxon>Eukaryota</taxon>
        <taxon>Fungi</taxon>
        <taxon>Dikarya</taxon>
        <taxon>Basidiomycota</taxon>
        <taxon>Agaricomycotina</taxon>
        <taxon>Agaricomycetes</taxon>
        <taxon>Russulales</taxon>
        <taxon>Hericiaceae</taxon>
        <taxon>Dentipellis</taxon>
    </lineage>
</organism>